<comment type="caution">
    <text evidence="1">The sequence shown here is derived from an EMBL/GenBank/DDBJ whole genome shotgun (WGS) entry which is preliminary data.</text>
</comment>
<dbReference type="AlphaFoldDB" id="A0A2P8R2J2"/>
<accession>A0A2P8R2J2</accession>
<protein>
    <submittedName>
        <fullName evidence="1">Uncharacterized protein</fullName>
    </submittedName>
</protein>
<organism evidence="1 2">
    <name type="scientific">Campylobacter blaseri</name>
    <dbReference type="NCBI Taxonomy" id="2042961"/>
    <lineage>
        <taxon>Bacteria</taxon>
        <taxon>Pseudomonadati</taxon>
        <taxon>Campylobacterota</taxon>
        <taxon>Epsilonproteobacteria</taxon>
        <taxon>Campylobacterales</taxon>
        <taxon>Campylobacteraceae</taxon>
        <taxon>Campylobacter</taxon>
    </lineage>
</organism>
<keyword evidence="2" id="KW-1185">Reference proteome</keyword>
<dbReference type="EMBL" id="PDHH01000002">
    <property type="protein sequence ID" value="PSM52711.1"/>
    <property type="molecule type" value="Genomic_DNA"/>
</dbReference>
<dbReference type="RefSeq" id="WP_106870475.1">
    <property type="nucleotide sequence ID" value="NZ_CP053841.1"/>
</dbReference>
<name>A0A2P8R2J2_9BACT</name>
<evidence type="ECO:0000313" key="2">
    <source>
        <dbReference type="Proteomes" id="UP000240535"/>
    </source>
</evidence>
<evidence type="ECO:0000313" key="1">
    <source>
        <dbReference type="EMBL" id="PSM52711.1"/>
    </source>
</evidence>
<sequence>MNVTIKNVDDKFLNILKELTSIFPKSSLEIENSKAYNDKAIKDILESKEEIEKNRKNGSLKLYNDFDLLLKDLRA</sequence>
<reference evidence="2" key="1">
    <citation type="submission" date="2017-10" db="EMBL/GenBank/DDBJ databases">
        <title>Campylobacter species from seals.</title>
        <authorList>
            <person name="Gilbert M.J."/>
            <person name="Zomer A.L."/>
            <person name="Timmerman A.J."/>
            <person name="Duim B."/>
            <person name="Wagenaar J.A."/>
        </authorList>
    </citation>
    <scope>NUCLEOTIDE SEQUENCE [LARGE SCALE GENOMIC DNA]</scope>
    <source>
        <strain evidence="2">17S00004-5</strain>
    </source>
</reference>
<gene>
    <name evidence="1" type="ORF">CQ405_02985</name>
</gene>
<proteinExistence type="predicted"/>
<dbReference type="Proteomes" id="UP000240535">
    <property type="component" value="Unassembled WGS sequence"/>
</dbReference>